<dbReference type="GO" id="GO:0008153">
    <property type="term" value="P:4-aminobenzoate biosynthetic process"/>
    <property type="evidence" value="ECO:0007669"/>
    <property type="project" value="TreeGrafter"/>
</dbReference>
<name>A0A2A7SHB2_BURGA</name>
<gene>
    <name evidence="5" type="primary">pabB</name>
    <name evidence="5" type="ORF">CRM94_11150</name>
</gene>
<dbReference type="EMBL" id="PDDY01000001">
    <property type="protein sequence ID" value="PEH42665.1"/>
    <property type="molecule type" value="Genomic_DNA"/>
</dbReference>
<evidence type="ECO:0000256" key="2">
    <source>
        <dbReference type="ARBA" id="ARBA00022679"/>
    </source>
</evidence>
<dbReference type="Pfam" id="PF04715">
    <property type="entry name" value="Anth_synt_I_N"/>
    <property type="match status" value="1"/>
</dbReference>
<dbReference type="EC" id="2.6.1.85" evidence="1"/>
<comment type="caution">
    <text evidence="5">The sequence shown here is derived from an EMBL/GenBank/DDBJ whole genome shotgun (WGS) entry which is preliminary data.</text>
</comment>
<dbReference type="GO" id="GO:0000162">
    <property type="term" value="P:L-tryptophan biosynthetic process"/>
    <property type="evidence" value="ECO:0007669"/>
    <property type="project" value="TreeGrafter"/>
</dbReference>
<dbReference type="NCBIfam" id="TIGR00553">
    <property type="entry name" value="pabB"/>
    <property type="match status" value="1"/>
</dbReference>
<dbReference type="Gene3D" id="3.60.120.10">
    <property type="entry name" value="Anthranilate synthase"/>
    <property type="match status" value="1"/>
</dbReference>
<reference evidence="6" key="1">
    <citation type="submission" date="2017-09" db="EMBL/GenBank/DDBJ databases">
        <title>FDA dAtabase for Regulatory Grade micrObial Sequences (FDA-ARGOS): Supporting development and validation of Infectious Disease Dx tests.</title>
        <authorList>
            <person name="Minogue T."/>
            <person name="Wolcott M."/>
            <person name="Wasieloski L."/>
            <person name="Aguilar W."/>
            <person name="Moore D."/>
            <person name="Tallon L."/>
            <person name="Sadzewicz L."/>
            <person name="Ott S."/>
            <person name="Zhao X."/>
            <person name="Nagaraj S."/>
            <person name="Vavikolanu K."/>
            <person name="Aluvathingal J."/>
            <person name="Nadendla S."/>
            <person name="Sichtig H."/>
        </authorList>
    </citation>
    <scope>NUCLEOTIDE SEQUENCE [LARGE SCALE GENOMIC DNA]</scope>
    <source>
        <strain evidence="6">FDAARGOS_390</strain>
    </source>
</reference>
<accession>A0A2A7SHB2</accession>
<dbReference type="InterPro" id="IPR005802">
    <property type="entry name" value="ADC_synth_comp_1"/>
</dbReference>
<evidence type="ECO:0000259" key="3">
    <source>
        <dbReference type="Pfam" id="PF00425"/>
    </source>
</evidence>
<sequence length="529" mass="57582">MSKGISIMGRFQIQWRALDLRADALQAFRGVFLGSPGTFMFESSVVVPGFSRFSFMGDAHGPLGEILTYDLHARRLTIAREGRSETIEVESLFAWLNTQLMERRIEAPPELPFDFNLGYAGVFGYELKGETGGSLAWRSDTHDAAFVFATRLVAIDHLEGKTWLLHLVDGEAARARAEAWFDTVEAVLRAPVDAGGAVASAQAGAPRRKLSLAEVEAWIARHAEIRHDRPSYIAKIREALTEIVNGESYEICLTNLVSFPFEGSPFALYRAMRELSPAPHAAYFDIGDFSHVGSSPERFLCVDRHGHAEAKPIKGTRPRGRTPEEDQALIDDLLASEKDRAENLMIVDLLRNDLGQVSRLGSVHVPKLFDVETYSHVHQLVSTIRGTLKAEVSGLECLRAAFPGGSMTGAPKKRTMEIIDRLEQGPRGIYSGALGWLGLSGACDFNIVIRSVTIQGGRARLGVGGAITALSDPVEEFDETIVKARGVIEAVERLAALERAEAEQAPPPELSCAMTQAEAPHAAAGATAV</sequence>
<evidence type="ECO:0000259" key="4">
    <source>
        <dbReference type="Pfam" id="PF04715"/>
    </source>
</evidence>
<keyword evidence="2" id="KW-0808">Transferase</keyword>
<dbReference type="Proteomes" id="UP000220629">
    <property type="component" value="Unassembled WGS sequence"/>
</dbReference>
<dbReference type="PRINTS" id="PR00095">
    <property type="entry name" value="ANTSNTHASEI"/>
</dbReference>
<feature type="domain" description="Chorismate-utilising enzyme C-terminal" evidence="3">
    <location>
        <begin position="230"/>
        <end position="483"/>
    </location>
</feature>
<dbReference type="GO" id="GO:0046820">
    <property type="term" value="F:4-amino-4-deoxychorismate synthase activity"/>
    <property type="evidence" value="ECO:0007669"/>
    <property type="project" value="UniProtKB-EC"/>
</dbReference>
<dbReference type="InterPro" id="IPR005801">
    <property type="entry name" value="ADC_synthase"/>
</dbReference>
<evidence type="ECO:0000313" key="5">
    <source>
        <dbReference type="EMBL" id="PEH42665.1"/>
    </source>
</evidence>
<dbReference type="GO" id="GO:0005737">
    <property type="term" value="C:cytoplasm"/>
    <property type="evidence" value="ECO:0007669"/>
    <property type="project" value="TreeGrafter"/>
</dbReference>
<dbReference type="Pfam" id="PF00425">
    <property type="entry name" value="Chorismate_bind"/>
    <property type="match status" value="1"/>
</dbReference>
<organism evidence="5 6">
    <name type="scientific">Burkholderia gladioli</name>
    <name type="common">Pseudomonas marginata</name>
    <name type="synonym">Phytomonas marginata</name>
    <dbReference type="NCBI Taxonomy" id="28095"/>
    <lineage>
        <taxon>Bacteria</taxon>
        <taxon>Pseudomonadati</taxon>
        <taxon>Pseudomonadota</taxon>
        <taxon>Betaproteobacteria</taxon>
        <taxon>Burkholderiales</taxon>
        <taxon>Burkholderiaceae</taxon>
        <taxon>Burkholderia</taxon>
    </lineage>
</organism>
<feature type="domain" description="Anthranilate synthase component I N-terminal" evidence="4">
    <location>
        <begin position="37"/>
        <end position="164"/>
    </location>
</feature>
<dbReference type="InterPro" id="IPR015890">
    <property type="entry name" value="Chorismate_C"/>
</dbReference>
<dbReference type="AlphaFoldDB" id="A0A2A7SHB2"/>
<dbReference type="PANTHER" id="PTHR11236">
    <property type="entry name" value="AMINOBENZOATE/ANTHRANILATE SYNTHASE"/>
    <property type="match status" value="1"/>
</dbReference>
<evidence type="ECO:0000313" key="6">
    <source>
        <dbReference type="Proteomes" id="UP000220629"/>
    </source>
</evidence>
<protein>
    <recommendedName>
        <fullName evidence="1">aminodeoxychorismate synthase</fullName>
        <ecNumber evidence="1">2.6.1.85</ecNumber>
    </recommendedName>
</protein>
<evidence type="ECO:0000256" key="1">
    <source>
        <dbReference type="ARBA" id="ARBA00013139"/>
    </source>
</evidence>
<dbReference type="GO" id="GO:0009396">
    <property type="term" value="P:folic acid-containing compound biosynthetic process"/>
    <property type="evidence" value="ECO:0007669"/>
    <property type="project" value="InterPro"/>
</dbReference>
<dbReference type="SUPFAM" id="SSF56322">
    <property type="entry name" value="ADC synthase"/>
    <property type="match status" value="1"/>
</dbReference>
<dbReference type="InterPro" id="IPR006805">
    <property type="entry name" value="Anth_synth_I_N"/>
</dbReference>
<dbReference type="PANTHER" id="PTHR11236:SF18">
    <property type="entry name" value="AMINODEOXYCHORISMATE SYNTHASE"/>
    <property type="match status" value="1"/>
</dbReference>
<proteinExistence type="predicted"/>
<dbReference type="InterPro" id="IPR019999">
    <property type="entry name" value="Anth_synth_I-like"/>
</dbReference>